<keyword evidence="1" id="KW-0472">Membrane</keyword>
<dbReference type="Proteomes" id="UP000050791">
    <property type="component" value="Unassembled WGS sequence"/>
</dbReference>
<feature type="transmembrane region" description="Helical" evidence="1">
    <location>
        <begin position="22"/>
        <end position="42"/>
    </location>
</feature>
<protein>
    <submittedName>
        <fullName evidence="3">Uncharacterized protein</fullName>
    </submittedName>
</protein>
<dbReference type="AlphaFoldDB" id="A0AA85BRU8"/>
<sequence>MTDSITSLIGSITSNHTVTANLFFKVLETVISIAKYLNIIYFKKLFRSIKILKSRSSFRSIHLLVASFLKKRRICEKIGIQTLAKQI</sequence>
<proteinExistence type="predicted"/>
<organism evidence="2 3">
    <name type="scientific">Schistosoma mattheei</name>
    <dbReference type="NCBI Taxonomy" id="31246"/>
    <lineage>
        <taxon>Eukaryota</taxon>
        <taxon>Metazoa</taxon>
        <taxon>Spiralia</taxon>
        <taxon>Lophotrochozoa</taxon>
        <taxon>Platyhelminthes</taxon>
        <taxon>Trematoda</taxon>
        <taxon>Digenea</taxon>
        <taxon>Strigeidida</taxon>
        <taxon>Schistosomatoidea</taxon>
        <taxon>Schistosomatidae</taxon>
        <taxon>Schistosoma</taxon>
    </lineage>
</organism>
<evidence type="ECO:0000313" key="2">
    <source>
        <dbReference type="Proteomes" id="UP000050791"/>
    </source>
</evidence>
<accession>A0AA85BRU8</accession>
<keyword evidence="1" id="KW-1133">Transmembrane helix</keyword>
<evidence type="ECO:0000313" key="3">
    <source>
        <dbReference type="WBParaSite" id="SMTH1_68690.1"/>
    </source>
</evidence>
<name>A0AA85BRU8_9TREM</name>
<reference evidence="3" key="1">
    <citation type="submission" date="2023-11" db="UniProtKB">
        <authorList>
            <consortium name="WormBaseParasite"/>
        </authorList>
    </citation>
    <scope>IDENTIFICATION</scope>
</reference>
<evidence type="ECO:0000256" key="1">
    <source>
        <dbReference type="SAM" id="Phobius"/>
    </source>
</evidence>
<dbReference type="WBParaSite" id="SMTH1_68690.1">
    <property type="protein sequence ID" value="SMTH1_68690.1"/>
    <property type="gene ID" value="SMTH1_68690"/>
</dbReference>
<keyword evidence="1" id="KW-0812">Transmembrane</keyword>